<evidence type="ECO:0000313" key="2">
    <source>
        <dbReference type="Proteomes" id="UP000692954"/>
    </source>
</evidence>
<dbReference type="AlphaFoldDB" id="A0A8S1QCI7"/>
<dbReference type="OrthoDB" id="304012at2759"/>
<sequence length="848" mass="102032">MEQILILIQQLYNENQTIRNQSEIELHKIFKDVGNIKQGFQQLLLPFQNQNLRLQYFIFLKNFIMKNYEFTPNYIQKEIQNNILEFMNKFDFTLIPFYCDLLIFIIEKQLPSLEIIQFIINQTIYDSYHIKIITEMMHNPIIKVKVKLKEYYTITQKMVLYYNLIDIQKLNLLSDLYISLIKSIYKFDENIQSTINHQFCEILTYHCLEYNLLRKFARIIHRLNRNGLPPQEIQTMLFDVLMSTYMQNENQRITDKYLAYKILKVFKQLLQDRQIEEWKQESIIFFSMINLIMLEYDQYENQFSTLGDDSEQDYLLIKIRRFGAQFIHHMTSYCSEQIMIKQLFRLKDLITNDIQHEEFNCIKLEAHYYVITENISLIPIHMIDEKFVNEIITILQAQDQIYIPLKMQVLVLLRKLLLKNAIKEKQLNILITTIQQQLNPNLIKYPNYICKIVNNLIYLHNLQPNKNLITHQTFQDLKDIYKVQQKLIYKETILMTLCELLSLNQGDYSIIQLIENEWQIGLQEQHKYKYRQRMILNVFDFMIEIWSFDLLNIVSIGIIKMIMECLKLNSHLTKSLSVLSLLLRKYTSSVVIKCNQIEEIIKQIQELFIELLKEEPDLFNQITQLYYLFLLQDIADYNLAFQFIIQHTKQLYKSQQLALLCLLFSNFRQGQFQELIIQYYSTILQEVIFDEGRTYSELICGLSILDLNQYDVKHLLIEIQKTLPINKMLNIMIFKATNCIKLNIPNYINYLINFFNCLLYKQHLMFDLEQLTLENDDTQSVKHFIYKMKSHLTSNDFSLATQIQRLFEIKFFIKITFCKEIMLKLKFDVSKLQFKSEEEIAMEKFHIV</sequence>
<protein>
    <submittedName>
        <fullName evidence="1">Uncharacterized protein</fullName>
    </submittedName>
</protein>
<organism evidence="1 2">
    <name type="scientific">Paramecium sonneborni</name>
    <dbReference type="NCBI Taxonomy" id="65129"/>
    <lineage>
        <taxon>Eukaryota</taxon>
        <taxon>Sar</taxon>
        <taxon>Alveolata</taxon>
        <taxon>Ciliophora</taxon>
        <taxon>Intramacronucleata</taxon>
        <taxon>Oligohymenophorea</taxon>
        <taxon>Peniculida</taxon>
        <taxon>Parameciidae</taxon>
        <taxon>Paramecium</taxon>
    </lineage>
</organism>
<dbReference type="EMBL" id="CAJJDN010000103">
    <property type="protein sequence ID" value="CAD8113318.1"/>
    <property type="molecule type" value="Genomic_DNA"/>
</dbReference>
<keyword evidence="2" id="KW-1185">Reference proteome</keyword>
<reference evidence="1" key="1">
    <citation type="submission" date="2021-01" db="EMBL/GenBank/DDBJ databases">
        <authorList>
            <consortium name="Genoscope - CEA"/>
            <person name="William W."/>
        </authorList>
    </citation>
    <scope>NUCLEOTIDE SEQUENCE</scope>
</reference>
<dbReference type="Proteomes" id="UP000692954">
    <property type="component" value="Unassembled WGS sequence"/>
</dbReference>
<proteinExistence type="predicted"/>
<accession>A0A8S1QCI7</accession>
<evidence type="ECO:0000313" key="1">
    <source>
        <dbReference type="EMBL" id="CAD8113318.1"/>
    </source>
</evidence>
<name>A0A8S1QCI7_9CILI</name>
<comment type="caution">
    <text evidence="1">The sequence shown here is derived from an EMBL/GenBank/DDBJ whole genome shotgun (WGS) entry which is preliminary data.</text>
</comment>
<gene>
    <name evidence="1" type="ORF">PSON_ATCC_30995.1.T1030059</name>
</gene>